<gene>
    <name evidence="2" type="ORF">GNZ12_42260</name>
</gene>
<evidence type="ECO:0000313" key="3">
    <source>
        <dbReference type="Proteomes" id="UP000652198"/>
    </source>
</evidence>
<reference evidence="2 3" key="1">
    <citation type="submission" date="2019-11" db="EMBL/GenBank/DDBJ databases">
        <title>Metabolism of dissolved organic matter in forest soils.</title>
        <authorList>
            <person name="Cyle K.T."/>
            <person name="Wilhelm R.C."/>
            <person name="Martinez C.E."/>
        </authorList>
    </citation>
    <scope>NUCLEOTIDE SEQUENCE [LARGE SCALE GENOMIC DNA]</scope>
    <source>
        <strain evidence="2 3">1N</strain>
    </source>
</reference>
<dbReference type="SUPFAM" id="SSF69255">
    <property type="entry name" value="gp5 N-terminal domain-like"/>
    <property type="match status" value="1"/>
</dbReference>
<dbReference type="EMBL" id="WOEY01000176">
    <property type="protein sequence ID" value="NPT47809.1"/>
    <property type="molecule type" value="Genomic_DNA"/>
</dbReference>
<accession>A0ABX2C4A5</accession>
<comment type="caution">
    <text evidence="2">The sequence shown here is derived from an EMBL/GenBank/DDBJ whole genome shotgun (WGS) entry which is preliminary data.</text>
</comment>
<dbReference type="Pfam" id="PF04717">
    <property type="entry name" value="Phage_base_V"/>
    <property type="match status" value="1"/>
</dbReference>
<name>A0ABX2C4A5_9BURK</name>
<sequence>MVGEEQNDKETSLPAGLPPGMAGLQIGIVRKIDADPLAMTRVLVDLPLIDHDGEGIWARVGSLYGASQGGISFMPEIGDEVLVGFINNDPRSPVVLGSVCGGKHGSPDTSHEANTSKTIVTRGQIRITLQDIDKTVTIETPGGQVMVMSDTDESISITDSHANNVKLSASGIALTSPKDIAITASGAVNIQGAAGVNVTSSTSVKAEAPQINAEASMTLALKGNASAKLSASGELDIQGSFVRIN</sequence>
<dbReference type="RefSeq" id="WP_172318744.1">
    <property type="nucleotide sequence ID" value="NZ_WOEY01000176.1"/>
</dbReference>
<dbReference type="Proteomes" id="UP000652198">
    <property type="component" value="Unassembled WGS sequence"/>
</dbReference>
<proteinExistence type="predicted"/>
<evidence type="ECO:0000259" key="1">
    <source>
        <dbReference type="Pfam" id="PF04717"/>
    </source>
</evidence>
<feature type="domain" description="Gp5/Type VI secretion system Vgr protein OB-fold" evidence="1">
    <location>
        <begin position="26"/>
        <end position="99"/>
    </location>
</feature>
<organism evidence="2 3">
    <name type="scientific">Paraburkholderia solitsugae</name>
    <dbReference type="NCBI Taxonomy" id="2675748"/>
    <lineage>
        <taxon>Bacteria</taxon>
        <taxon>Pseudomonadati</taxon>
        <taxon>Pseudomonadota</taxon>
        <taxon>Betaproteobacteria</taxon>
        <taxon>Burkholderiales</taxon>
        <taxon>Burkholderiaceae</taxon>
        <taxon>Paraburkholderia</taxon>
    </lineage>
</organism>
<protein>
    <recommendedName>
        <fullName evidence="1">Gp5/Type VI secretion system Vgr protein OB-fold domain-containing protein</fullName>
    </recommendedName>
</protein>
<dbReference type="InterPro" id="IPR006531">
    <property type="entry name" value="Gp5/Vgr_OB"/>
</dbReference>
<evidence type="ECO:0000313" key="2">
    <source>
        <dbReference type="EMBL" id="NPT47809.1"/>
    </source>
</evidence>
<keyword evidence="3" id="KW-1185">Reference proteome</keyword>
<dbReference type="InterPro" id="IPR037026">
    <property type="entry name" value="Vgr_OB-fold_dom_sf"/>
</dbReference>
<dbReference type="Gene3D" id="2.40.50.230">
    <property type="entry name" value="Gp5 N-terminal domain"/>
    <property type="match status" value="1"/>
</dbReference>